<protein>
    <submittedName>
        <fullName evidence="13">LY6/PLAUR domain containing 3</fullName>
    </submittedName>
</protein>
<evidence type="ECO:0000256" key="8">
    <source>
        <dbReference type="ARBA" id="ARBA00023157"/>
    </source>
</evidence>
<dbReference type="Pfam" id="PF00021">
    <property type="entry name" value="UPAR_LY6"/>
    <property type="match status" value="2"/>
</dbReference>
<keyword evidence="9" id="KW-0325">Glycoprotein</keyword>
<reference evidence="13" key="1">
    <citation type="submission" date="2025-08" db="UniProtKB">
        <authorList>
            <consortium name="Ensembl"/>
        </authorList>
    </citation>
    <scope>IDENTIFICATION</scope>
</reference>
<keyword evidence="14" id="KW-1185">Reference proteome</keyword>
<dbReference type="PANTHER" id="PTHR10624:SF8">
    <property type="entry name" value="LY6_PLAUR DOMAIN-CONTAINING PROTEIN 3"/>
    <property type="match status" value="1"/>
</dbReference>
<reference evidence="13" key="2">
    <citation type="submission" date="2025-09" db="UniProtKB">
        <authorList>
            <consortium name="Ensembl"/>
        </authorList>
    </citation>
    <scope>IDENTIFICATION</scope>
</reference>
<dbReference type="FunFam" id="2.10.60.10:FF:000017">
    <property type="entry name" value="Ly6/PLAUR domain-containing protein 3"/>
    <property type="match status" value="1"/>
</dbReference>
<evidence type="ECO:0000256" key="1">
    <source>
        <dbReference type="ARBA" id="ARBA00004609"/>
    </source>
</evidence>
<dbReference type="SUPFAM" id="SSF57302">
    <property type="entry name" value="Snake toxin-like"/>
    <property type="match status" value="2"/>
</dbReference>
<feature type="compositionally biased region" description="Basic and acidic residues" evidence="11">
    <location>
        <begin position="275"/>
        <end position="302"/>
    </location>
</feature>
<keyword evidence="10" id="KW-0449">Lipoprotein</keyword>
<dbReference type="OMA" id="VQDELCT"/>
<feature type="compositionally biased region" description="Low complexity" evidence="11">
    <location>
        <begin position="257"/>
        <end position="270"/>
    </location>
</feature>
<evidence type="ECO:0000256" key="5">
    <source>
        <dbReference type="ARBA" id="ARBA00022622"/>
    </source>
</evidence>
<comment type="subcellular location">
    <subcellularLocation>
        <location evidence="1">Cell membrane</location>
        <topology evidence="1">Lipid-anchor</topology>
        <topology evidence="1">GPI-anchor</topology>
    </subcellularLocation>
    <subcellularLocation>
        <location evidence="2">Secreted</location>
    </subcellularLocation>
</comment>
<dbReference type="CDD" id="cd23562">
    <property type="entry name" value="TFP_LU_ECD_LYPD3_rpt1"/>
    <property type="match status" value="1"/>
</dbReference>
<dbReference type="Gene3D" id="2.10.60.10">
    <property type="entry name" value="CD59"/>
    <property type="match status" value="2"/>
</dbReference>
<dbReference type="InterPro" id="IPR018363">
    <property type="entry name" value="CD59_antigen_CS"/>
</dbReference>
<evidence type="ECO:0000256" key="6">
    <source>
        <dbReference type="ARBA" id="ARBA00022729"/>
    </source>
</evidence>
<evidence type="ECO:0000256" key="2">
    <source>
        <dbReference type="ARBA" id="ARBA00004613"/>
    </source>
</evidence>
<feature type="domain" description="UPAR/Ly6" evidence="12">
    <location>
        <begin position="26"/>
        <end position="118"/>
    </location>
</feature>
<dbReference type="GO" id="GO:0098552">
    <property type="term" value="C:side of membrane"/>
    <property type="evidence" value="ECO:0007669"/>
    <property type="project" value="UniProtKB-KW"/>
</dbReference>
<evidence type="ECO:0000256" key="7">
    <source>
        <dbReference type="ARBA" id="ARBA00023136"/>
    </source>
</evidence>
<keyword evidence="8" id="KW-1015">Disulfide bond</keyword>
<dbReference type="GO" id="GO:0005886">
    <property type="term" value="C:plasma membrane"/>
    <property type="evidence" value="ECO:0007669"/>
    <property type="project" value="UniProtKB-SubCell"/>
</dbReference>
<dbReference type="AlphaFoldDB" id="A0A8D2J4N7"/>
<keyword evidence="4" id="KW-0964">Secreted</keyword>
<evidence type="ECO:0000259" key="12">
    <source>
        <dbReference type="SMART" id="SM00134"/>
    </source>
</evidence>
<sequence length="349" mass="36684">TLSLRRASPNPAMWQFRPFRVGALALECHSCVDLGDGGCNADKMKKVTCPASSHVCVETVAAVGWSHGKFSVGEKGCGLGMSGKNDKAVEVHGIVAFSQLHQCNSSHCNTELDIRSLELQPVGNESARVANGVECYSCSGNDCAISNSTIVKCYDSFRGCFHGNVTMRAGNFTLTRPIKGCVEDEECTKVKKGSPAITLVGSCCSGSLCNVDLSNKTHFAAKIPQLTVLPGQGTVVTTAAPTTANARINMAAPSAASKPTHSTVVTSPTSAQPDNGHDHSRDHDDDHDQDHDRDGDDHKITSVRDGNMVTAVKVEERHNGYVQVTTGPKGGAAGLGGSVLLLLLTGLLQ</sequence>
<name>A0A8D2J4N7_VARKO</name>
<dbReference type="GO" id="GO:0005576">
    <property type="term" value="C:extracellular region"/>
    <property type="evidence" value="ECO:0007669"/>
    <property type="project" value="UniProtKB-SubCell"/>
</dbReference>
<feature type="domain" description="UPAR/Ly6" evidence="12">
    <location>
        <begin position="133"/>
        <end position="224"/>
    </location>
</feature>
<dbReference type="PANTHER" id="PTHR10624">
    <property type="entry name" value="UROKINASE PLASMINOGEN ACTIVATOR SURFACE RECEPTOR-RELATED"/>
    <property type="match status" value="1"/>
</dbReference>
<keyword evidence="6" id="KW-0732">Signal</keyword>
<evidence type="ECO:0000256" key="11">
    <source>
        <dbReference type="SAM" id="MobiDB-lite"/>
    </source>
</evidence>
<dbReference type="InterPro" id="IPR045860">
    <property type="entry name" value="Snake_toxin-like_sf"/>
</dbReference>
<dbReference type="InterPro" id="IPR016054">
    <property type="entry name" value="LY6_UPA_recep-like"/>
</dbReference>
<dbReference type="Ensembl" id="ENSVKKT00000008625.1">
    <property type="protein sequence ID" value="ENSVKKP00000008409.1"/>
    <property type="gene ID" value="ENSVKKG00000005984.1"/>
</dbReference>
<organism evidence="13 14">
    <name type="scientific">Varanus komodoensis</name>
    <name type="common">Komodo dragon</name>
    <dbReference type="NCBI Taxonomy" id="61221"/>
    <lineage>
        <taxon>Eukaryota</taxon>
        <taxon>Metazoa</taxon>
        <taxon>Chordata</taxon>
        <taxon>Craniata</taxon>
        <taxon>Vertebrata</taxon>
        <taxon>Euteleostomi</taxon>
        <taxon>Lepidosauria</taxon>
        <taxon>Squamata</taxon>
        <taxon>Bifurcata</taxon>
        <taxon>Unidentata</taxon>
        <taxon>Episquamata</taxon>
        <taxon>Toxicofera</taxon>
        <taxon>Anguimorpha</taxon>
        <taxon>Paleoanguimorpha</taxon>
        <taxon>Varanoidea</taxon>
        <taxon>Varanidae</taxon>
        <taxon>Varanus</taxon>
    </lineage>
</organism>
<dbReference type="Proteomes" id="UP000694545">
    <property type="component" value="Unplaced"/>
</dbReference>
<accession>A0A8D2J4N7</accession>
<gene>
    <name evidence="13" type="primary">LYPD3</name>
</gene>
<keyword evidence="3" id="KW-1003">Cell membrane</keyword>
<dbReference type="PROSITE" id="PS00983">
    <property type="entry name" value="LY6_UPAR"/>
    <property type="match status" value="1"/>
</dbReference>
<proteinExistence type="predicted"/>
<feature type="region of interest" description="Disordered" evidence="11">
    <location>
        <begin position="252"/>
        <end position="306"/>
    </location>
</feature>
<keyword evidence="5" id="KW-0336">GPI-anchor</keyword>
<dbReference type="SMART" id="SM00134">
    <property type="entry name" value="LU"/>
    <property type="match status" value="2"/>
</dbReference>
<keyword evidence="7" id="KW-0472">Membrane</keyword>
<evidence type="ECO:0000256" key="10">
    <source>
        <dbReference type="ARBA" id="ARBA00023288"/>
    </source>
</evidence>
<evidence type="ECO:0000256" key="3">
    <source>
        <dbReference type="ARBA" id="ARBA00022475"/>
    </source>
</evidence>
<evidence type="ECO:0000256" key="4">
    <source>
        <dbReference type="ARBA" id="ARBA00022525"/>
    </source>
</evidence>
<evidence type="ECO:0000313" key="14">
    <source>
        <dbReference type="Proteomes" id="UP000694545"/>
    </source>
</evidence>
<evidence type="ECO:0000256" key="9">
    <source>
        <dbReference type="ARBA" id="ARBA00023180"/>
    </source>
</evidence>
<evidence type="ECO:0000313" key="13">
    <source>
        <dbReference type="Ensembl" id="ENSVKKP00000008409.1"/>
    </source>
</evidence>